<sequence length="71" mass="8064">MNIHANCSFYVIRISSLPLSLSHFPSSILKSYFSITETIRFLGSAYGVSQVKHCAPRDASFQSQKRIWRLA</sequence>
<dbReference type="AlphaFoldDB" id="A0A2P2IM16"/>
<organism evidence="1">
    <name type="scientific">Rhizophora mucronata</name>
    <name type="common">Asiatic mangrove</name>
    <dbReference type="NCBI Taxonomy" id="61149"/>
    <lineage>
        <taxon>Eukaryota</taxon>
        <taxon>Viridiplantae</taxon>
        <taxon>Streptophyta</taxon>
        <taxon>Embryophyta</taxon>
        <taxon>Tracheophyta</taxon>
        <taxon>Spermatophyta</taxon>
        <taxon>Magnoliopsida</taxon>
        <taxon>eudicotyledons</taxon>
        <taxon>Gunneridae</taxon>
        <taxon>Pentapetalae</taxon>
        <taxon>rosids</taxon>
        <taxon>fabids</taxon>
        <taxon>Malpighiales</taxon>
        <taxon>Rhizophoraceae</taxon>
        <taxon>Rhizophora</taxon>
    </lineage>
</organism>
<reference evidence="1" key="1">
    <citation type="submission" date="2018-02" db="EMBL/GenBank/DDBJ databases">
        <title>Rhizophora mucronata_Transcriptome.</title>
        <authorList>
            <person name="Meera S.P."/>
            <person name="Sreeshan A."/>
            <person name="Augustine A."/>
        </authorList>
    </citation>
    <scope>NUCLEOTIDE SEQUENCE</scope>
    <source>
        <tissue evidence="1">Leaf</tissue>
    </source>
</reference>
<dbReference type="EMBL" id="GGEC01001797">
    <property type="protein sequence ID" value="MBW82280.1"/>
    <property type="molecule type" value="Transcribed_RNA"/>
</dbReference>
<protein>
    <submittedName>
        <fullName evidence="1">Pentatricopeptide repeat-containing protein</fullName>
    </submittedName>
</protein>
<accession>A0A2P2IM16</accession>
<evidence type="ECO:0000313" key="1">
    <source>
        <dbReference type="EMBL" id="MBW82280.1"/>
    </source>
</evidence>
<name>A0A2P2IM16_RHIMU</name>
<proteinExistence type="predicted"/>